<keyword evidence="7 10" id="KW-0546">Nucleotide metabolism</keyword>
<evidence type="ECO:0000256" key="1">
    <source>
        <dbReference type="ARBA" id="ARBA00008023"/>
    </source>
</evidence>
<evidence type="ECO:0000256" key="3">
    <source>
        <dbReference type="ARBA" id="ARBA00022723"/>
    </source>
</evidence>
<gene>
    <name evidence="12" type="ORF">DSL64_10995</name>
</gene>
<comment type="cofactor">
    <cofactor evidence="10">
        <name>Mg(2+)</name>
        <dbReference type="ChEBI" id="CHEBI:18420"/>
    </cofactor>
    <text evidence="10">Binds 1 Mg(2+) ion per subunit.</text>
</comment>
<dbReference type="PANTHER" id="PTHR11067">
    <property type="entry name" value="INOSINE TRIPHOSPHATE PYROPHOSPHATASE/HAM1 PROTEIN"/>
    <property type="match status" value="1"/>
</dbReference>
<feature type="active site" description="Proton acceptor" evidence="10">
    <location>
        <position position="68"/>
    </location>
</feature>
<organism evidence="12 13">
    <name type="scientific">Dyadobacter luteus</name>
    <dbReference type="NCBI Taxonomy" id="2259619"/>
    <lineage>
        <taxon>Bacteria</taxon>
        <taxon>Pseudomonadati</taxon>
        <taxon>Bacteroidota</taxon>
        <taxon>Cytophagia</taxon>
        <taxon>Cytophagales</taxon>
        <taxon>Spirosomataceae</taxon>
        <taxon>Dyadobacter</taxon>
    </lineage>
</organism>
<feature type="binding site" evidence="10">
    <location>
        <position position="69"/>
    </location>
    <ligand>
        <name>substrate</name>
    </ligand>
</feature>
<dbReference type="GO" id="GO:0046872">
    <property type="term" value="F:metal ion binding"/>
    <property type="evidence" value="ECO:0007669"/>
    <property type="project" value="UniProtKB-KW"/>
</dbReference>
<dbReference type="GO" id="GO:0036222">
    <property type="term" value="F:XTP diphosphatase activity"/>
    <property type="evidence" value="ECO:0007669"/>
    <property type="project" value="UniProtKB-UniRule"/>
</dbReference>
<dbReference type="NCBIfam" id="NF011398">
    <property type="entry name" value="PRK14823.1"/>
    <property type="match status" value="1"/>
</dbReference>
<dbReference type="PANTHER" id="PTHR11067:SF9">
    <property type="entry name" value="INOSINE TRIPHOSPHATE PYROPHOSPHATASE"/>
    <property type="match status" value="1"/>
</dbReference>
<dbReference type="OrthoDB" id="9807456at2"/>
<evidence type="ECO:0000256" key="6">
    <source>
        <dbReference type="ARBA" id="ARBA00022842"/>
    </source>
</evidence>
<evidence type="ECO:0000256" key="2">
    <source>
        <dbReference type="ARBA" id="ARBA00011738"/>
    </source>
</evidence>
<sequence length="191" mass="21525">MKLCFATNNINKLREVQAMLGDQFSIVTLEEIGCTEDIPETKETIADNSAQKAEYIWDNYGINCFSDDTGLEVHALSGEPGVYSARYAGPQRNADDNMNLLLDKLTTASDRSAQFKTVITLVIDGIYHQFEGIVSGQIIHEKRGHEGFGYDPIFVPEDYSRTFAEMTMNEKAQLSHRARAFKKLTEFLQNN</sequence>
<dbReference type="InterPro" id="IPR002637">
    <property type="entry name" value="RdgB/HAM1"/>
</dbReference>
<dbReference type="GO" id="GO:0000166">
    <property type="term" value="F:nucleotide binding"/>
    <property type="evidence" value="ECO:0007669"/>
    <property type="project" value="UniProtKB-KW"/>
</dbReference>
<evidence type="ECO:0000256" key="9">
    <source>
        <dbReference type="ARBA" id="ARBA00052017"/>
    </source>
</evidence>
<feature type="binding site" evidence="10">
    <location>
        <begin position="7"/>
        <end position="12"/>
    </location>
    <ligand>
        <name>substrate</name>
    </ligand>
</feature>
<dbReference type="GO" id="GO:0035870">
    <property type="term" value="F:dITP diphosphatase activity"/>
    <property type="evidence" value="ECO:0007669"/>
    <property type="project" value="UniProtKB-UniRule"/>
</dbReference>
<reference evidence="12 13" key="1">
    <citation type="submission" date="2018-07" db="EMBL/GenBank/DDBJ databases">
        <title>Dyadobacter roseus sp. nov., isolated from rose rhizosphere soil.</title>
        <authorList>
            <person name="Chen L."/>
        </authorList>
    </citation>
    <scope>NUCLEOTIDE SEQUENCE [LARGE SCALE GENOMIC DNA]</scope>
    <source>
        <strain evidence="12 13">RS19</strain>
    </source>
</reference>
<comment type="caution">
    <text evidence="10">Lacks conserved residue(s) required for the propagation of feature annotation.</text>
</comment>
<dbReference type="GO" id="GO:0005829">
    <property type="term" value="C:cytosol"/>
    <property type="evidence" value="ECO:0007669"/>
    <property type="project" value="TreeGrafter"/>
</dbReference>
<dbReference type="SUPFAM" id="SSF52972">
    <property type="entry name" value="ITPase-like"/>
    <property type="match status" value="1"/>
</dbReference>
<comment type="catalytic activity">
    <reaction evidence="8 10">
        <text>dITP + H2O = dIMP + diphosphate + H(+)</text>
        <dbReference type="Rhea" id="RHEA:28342"/>
        <dbReference type="ChEBI" id="CHEBI:15377"/>
        <dbReference type="ChEBI" id="CHEBI:15378"/>
        <dbReference type="ChEBI" id="CHEBI:33019"/>
        <dbReference type="ChEBI" id="CHEBI:61194"/>
        <dbReference type="ChEBI" id="CHEBI:61382"/>
        <dbReference type="EC" id="3.6.1.66"/>
    </reaction>
</comment>
<evidence type="ECO:0000256" key="11">
    <source>
        <dbReference type="RuleBase" id="RU003781"/>
    </source>
</evidence>
<comment type="catalytic activity">
    <reaction evidence="9 10">
        <text>XTP + H2O = XMP + diphosphate + H(+)</text>
        <dbReference type="Rhea" id="RHEA:28610"/>
        <dbReference type="ChEBI" id="CHEBI:15377"/>
        <dbReference type="ChEBI" id="CHEBI:15378"/>
        <dbReference type="ChEBI" id="CHEBI:33019"/>
        <dbReference type="ChEBI" id="CHEBI:57464"/>
        <dbReference type="ChEBI" id="CHEBI:61314"/>
        <dbReference type="EC" id="3.6.1.66"/>
    </reaction>
</comment>
<evidence type="ECO:0000313" key="13">
    <source>
        <dbReference type="Proteomes" id="UP000256373"/>
    </source>
</evidence>
<comment type="catalytic activity">
    <reaction evidence="10">
        <text>ITP + H2O = IMP + diphosphate + H(+)</text>
        <dbReference type="Rhea" id="RHEA:29399"/>
        <dbReference type="ChEBI" id="CHEBI:15377"/>
        <dbReference type="ChEBI" id="CHEBI:15378"/>
        <dbReference type="ChEBI" id="CHEBI:33019"/>
        <dbReference type="ChEBI" id="CHEBI:58053"/>
        <dbReference type="ChEBI" id="CHEBI:61402"/>
        <dbReference type="EC" id="3.6.1.66"/>
    </reaction>
</comment>
<dbReference type="CDD" id="cd00515">
    <property type="entry name" value="HAM1"/>
    <property type="match status" value="1"/>
</dbReference>
<evidence type="ECO:0000256" key="7">
    <source>
        <dbReference type="ARBA" id="ARBA00023080"/>
    </source>
</evidence>
<keyword evidence="6 10" id="KW-0460">Magnesium</keyword>
<dbReference type="GO" id="GO:0017111">
    <property type="term" value="F:ribonucleoside triphosphate phosphatase activity"/>
    <property type="evidence" value="ECO:0007669"/>
    <property type="project" value="InterPro"/>
</dbReference>
<evidence type="ECO:0000313" key="12">
    <source>
        <dbReference type="EMBL" id="REA62170.1"/>
    </source>
</evidence>
<keyword evidence="5 10" id="KW-0378">Hydrolase</keyword>
<dbReference type="RefSeq" id="WP_115830865.1">
    <property type="nucleotide sequence ID" value="NZ_QNUL01000006.1"/>
</dbReference>
<comment type="similarity">
    <text evidence="1 10 11">Belongs to the HAM1 NTPase family.</text>
</comment>
<evidence type="ECO:0000256" key="5">
    <source>
        <dbReference type="ARBA" id="ARBA00022801"/>
    </source>
</evidence>
<dbReference type="GO" id="GO:0009117">
    <property type="term" value="P:nucleotide metabolic process"/>
    <property type="evidence" value="ECO:0007669"/>
    <property type="project" value="UniProtKB-KW"/>
</dbReference>
<dbReference type="FunFam" id="3.90.950.10:FF:000001">
    <property type="entry name" value="dITP/XTP pyrophosphatase"/>
    <property type="match status" value="1"/>
</dbReference>
<comment type="caution">
    <text evidence="12">The sequence shown here is derived from an EMBL/GenBank/DDBJ whole genome shotgun (WGS) entry which is preliminary data.</text>
</comment>
<dbReference type="Proteomes" id="UP000256373">
    <property type="component" value="Unassembled WGS sequence"/>
</dbReference>
<dbReference type="EMBL" id="QNUL01000006">
    <property type="protein sequence ID" value="REA62170.1"/>
    <property type="molecule type" value="Genomic_DNA"/>
</dbReference>
<comment type="function">
    <text evidence="10">Pyrophosphatase that catalyzes the hydrolysis of nucleoside triphosphates to their monophosphate derivatives, with a high preference for the non-canonical purine nucleotides XTP (xanthosine triphosphate), dITP (deoxyinosine triphosphate) and ITP. Seems to function as a house-cleaning enzyme that removes non-canonical purine nucleotides from the nucleotide pool, thus preventing their incorporation into DNA/RNA and avoiding chromosomal lesions.</text>
</comment>
<dbReference type="HAMAP" id="MF_01405">
    <property type="entry name" value="Non_canon_purine_NTPase"/>
    <property type="match status" value="1"/>
</dbReference>
<keyword evidence="4 10" id="KW-0547">Nucleotide-binding</keyword>
<dbReference type="InterPro" id="IPR029001">
    <property type="entry name" value="ITPase-like_fam"/>
</dbReference>
<feature type="binding site" evidence="10">
    <location>
        <position position="68"/>
    </location>
    <ligand>
        <name>Mg(2+)</name>
        <dbReference type="ChEBI" id="CHEBI:18420"/>
    </ligand>
</feature>
<dbReference type="InterPro" id="IPR020922">
    <property type="entry name" value="dITP/XTP_pyrophosphatase"/>
</dbReference>
<dbReference type="NCBIfam" id="TIGR00042">
    <property type="entry name" value="RdgB/HAM1 family non-canonical purine NTP pyrophosphatase"/>
    <property type="match status" value="1"/>
</dbReference>
<comment type="subunit">
    <text evidence="2 10">Homodimer.</text>
</comment>
<evidence type="ECO:0000256" key="4">
    <source>
        <dbReference type="ARBA" id="ARBA00022741"/>
    </source>
</evidence>
<name>A0A3D8YCL8_9BACT</name>
<dbReference type="AlphaFoldDB" id="A0A3D8YCL8"/>
<dbReference type="Gene3D" id="3.90.950.10">
    <property type="match status" value="1"/>
</dbReference>
<dbReference type="EC" id="3.6.1.66" evidence="10"/>
<feature type="binding site" evidence="10">
    <location>
        <begin position="148"/>
        <end position="151"/>
    </location>
    <ligand>
        <name>substrate</name>
    </ligand>
</feature>
<dbReference type="Pfam" id="PF01725">
    <property type="entry name" value="Ham1p_like"/>
    <property type="match status" value="1"/>
</dbReference>
<evidence type="ECO:0000256" key="8">
    <source>
        <dbReference type="ARBA" id="ARBA00051875"/>
    </source>
</evidence>
<protein>
    <recommendedName>
        <fullName evidence="10">dITP/XTP pyrophosphatase</fullName>
        <ecNumber evidence="10">3.6.1.66</ecNumber>
    </recommendedName>
    <alternativeName>
        <fullName evidence="10">Non-canonical purine NTP pyrophosphatase</fullName>
    </alternativeName>
    <alternativeName>
        <fullName evidence="10">Non-standard purine NTP pyrophosphatase</fullName>
    </alternativeName>
    <alternativeName>
        <fullName evidence="10">Nucleoside-triphosphate diphosphatase</fullName>
    </alternativeName>
    <alternativeName>
        <fullName evidence="10">Nucleoside-triphosphate pyrophosphatase</fullName>
        <shortName evidence="10">NTPase</shortName>
    </alternativeName>
</protein>
<dbReference type="GO" id="GO:0009146">
    <property type="term" value="P:purine nucleoside triphosphate catabolic process"/>
    <property type="evidence" value="ECO:0007669"/>
    <property type="project" value="UniProtKB-UniRule"/>
</dbReference>
<dbReference type="GO" id="GO:0036220">
    <property type="term" value="F:ITP diphosphatase activity"/>
    <property type="evidence" value="ECO:0007669"/>
    <property type="project" value="UniProtKB-UniRule"/>
</dbReference>
<feature type="binding site" evidence="10">
    <location>
        <begin position="176"/>
        <end position="177"/>
    </location>
    <ligand>
        <name>substrate</name>
    </ligand>
</feature>
<keyword evidence="13" id="KW-1185">Reference proteome</keyword>
<proteinExistence type="inferred from homology"/>
<feature type="binding site" evidence="10">
    <location>
        <position position="171"/>
    </location>
    <ligand>
        <name>substrate</name>
    </ligand>
</feature>
<keyword evidence="3 10" id="KW-0479">Metal-binding</keyword>
<evidence type="ECO:0000256" key="10">
    <source>
        <dbReference type="HAMAP-Rule" id="MF_01405"/>
    </source>
</evidence>
<accession>A0A3D8YCL8</accession>